<organism evidence="3 4">
    <name type="scientific">Temnothorax longispinosus</name>
    <dbReference type="NCBI Taxonomy" id="300112"/>
    <lineage>
        <taxon>Eukaryota</taxon>
        <taxon>Metazoa</taxon>
        <taxon>Ecdysozoa</taxon>
        <taxon>Arthropoda</taxon>
        <taxon>Hexapoda</taxon>
        <taxon>Insecta</taxon>
        <taxon>Pterygota</taxon>
        <taxon>Neoptera</taxon>
        <taxon>Endopterygota</taxon>
        <taxon>Hymenoptera</taxon>
        <taxon>Apocrita</taxon>
        <taxon>Aculeata</taxon>
        <taxon>Formicoidea</taxon>
        <taxon>Formicidae</taxon>
        <taxon>Myrmicinae</taxon>
        <taxon>Temnothorax</taxon>
    </lineage>
</organism>
<evidence type="ECO:0000256" key="2">
    <source>
        <dbReference type="SAM" id="SignalP"/>
    </source>
</evidence>
<evidence type="ECO:0000313" key="3">
    <source>
        <dbReference type="EMBL" id="TGZ51994.1"/>
    </source>
</evidence>
<feature type="chain" id="PRO_5020235750" description="Secreted protein" evidence="2">
    <location>
        <begin position="16"/>
        <end position="124"/>
    </location>
</feature>
<evidence type="ECO:0008006" key="5">
    <source>
        <dbReference type="Google" id="ProtNLM"/>
    </source>
</evidence>
<proteinExistence type="predicted"/>
<protein>
    <recommendedName>
        <fullName evidence="5">Secreted protein</fullName>
    </recommendedName>
</protein>
<sequence length="124" mass="13740">MVVLVVVAAATAAEASLVEGWRERVTEAEEVTVAVKEEEEEEKEAMVVAVDRSHVHDARNGASRTTRSAITQDDPYDSSEITRRLFQLNHATETGPPPPPTFLCVAPRTIDTSHIYEMQHPMVE</sequence>
<gene>
    <name evidence="3" type="ORF">DBV15_11175</name>
</gene>
<comment type="caution">
    <text evidence="3">The sequence shown here is derived from an EMBL/GenBank/DDBJ whole genome shotgun (WGS) entry which is preliminary data.</text>
</comment>
<feature type="compositionally biased region" description="Polar residues" evidence="1">
    <location>
        <begin position="62"/>
        <end position="71"/>
    </location>
</feature>
<evidence type="ECO:0000256" key="1">
    <source>
        <dbReference type="SAM" id="MobiDB-lite"/>
    </source>
</evidence>
<feature type="signal peptide" evidence="2">
    <location>
        <begin position="1"/>
        <end position="15"/>
    </location>
</feature>
<accession>A0A4V6RGK9</accession>
<feature type="region of interest" description="Disordered" evidence="1">
    <location>
        <begin position="50"/>
        <end position="78"/>
    </location>
</feature>
<dbReference type="EMBL" id="QBLH01001403">
    <property type="protein sequence ID" value="TGZ51994.1"/>
    <property type="molecule type" value="Genomic_DNA"/>
</dbReference>
<dbReference type="AlphaFoldDB" id="A0A4V6RGK9"/>
<name>A0A4V6RGK9_9HYME</name>
<keyword evidence="4" id="KW-1185">Reference proteome</keyword>
<keyword evidence="2" id="KW-0732">Signal</keyword>
<reference evidence="3 4" key="1">
    <citation type="journal article" date="2019" name="Philos. Trans. R. Soc. Lond., B, Biol. Sci.">
        <title>Ant behaviour and brain gene expression of defending hosts depend on the ecological success of the intruding social parasite.</title>
        <authorList>
            <person name="Kaur R."/>
            <person name="Stoldt M."/>
            <person name="Jongepier E."/>
            <person name="Feldmeyer B."/>
            <person name="Menzel F."/>
            <person name="Bornberg-Bauer E."/>
            <person name="Foitzik S."/>
        </authorList>
    </citation>
    <scope>NUCLEOTIDE SEQUENCE [LARGE SCALE GENOMIC DNA]</scope>
    <source>
        <tissue evidence="3">Whole body</tissue>
    </source>
</reference>
<evidence type="ECO:0000313" key="4">
    <source>
        <dbReference type="Proteomes" id="UP000310200"/>
    </source>
</evidence>
<dbReference type="Proteomes" id="UP000310200">
    <property type="component" value="Unassembled WGS sequence"/>
</dbReference>